<evidence type="ECO:0000256" key="1">
    <source>
        <dbReference type="SAM" id="MobiDB-lite"/>
    </source>
</evidence>
<comment type="caution">
    <text evidence="2">The sequence shown here is derived from an EMBL/GenBank/DDBJ whole genome shotgun (WGS) entry which is preliminary data.</text>
</comment>
<keyword evidence="3" id="KW-1185">Reference proteome</keyword>
<sequence length="32" mass="4063">LIHRRRRRRQRPPGRSREGKLRKPRAMLKMLR</sequence>
<dbReference type="AlphaFoldDB" id="A0A1E5VAS6"/>
<evidence type="ECO:0000313" key="2">
    <source>
        <dbReference type="EMBL" id="OEL22201.1"/>
    </source>
</evidence>
<dbReference type="Proteomes" id="UP000095767">
    <property type="component" value="Unassembled WGS sequence"/>
</dbReference>
<dbReference type="EMBL" id="LWDX02046024">
    <property type="protein sequence ID" value="OEL22201.1"/>
    <property type="molecule type" value="Genomic_DNA"/>
</dbReference>
<reference evidence="2 3" key="1">
    <citation type="submission" date="2016-09" db="EMBL/GenBank/DDBJ databases">
        <title>The draft genome of Dichanthelium oligosanthes: A C3 panicoid grass species.</title>
        <authorList>
            <person name="Studer A.J."/>
            <person name="Schnable J.C."/>
            <person name="Brutnell T.P."/>
        </authorList>
    </citation>
    <scope>NUCLEOTIDE SEQUENCE [LARGE SCALE GENOMIC DNA]</scope>
    <source>
        <strain evidence="3">cv. Kellogg 1175</strain>
        <tissue evidence="2">Leaf</tissue>
    </source>
</reference>
<evidence type="ECO:0000313" key="3">
    <source>
        <dbReference type="Proteomes" id="UP000095767"/>
    </source>
</evidence>
<proteinExistence type="predicted"/>
<accession>A0A1E5VAS6</accession>
<feature type="compositionally biased region" description="Basic residues" evidence="1">
    <location>
        <begin position="1"/>
        <end position="14"/>
    </location>
</feature>
<feature type="region of interest" description="Disordered" evidence="1">
    <location>
        <begin position="1"/>
        <end position="32"/>
    </location>
</feature>
<gene>
    <name evidence="2" type="ORF">BAE44_0016779</name>
</gene>
<protein>
    <submittedName>
        <fullName evidence="2">Uncharacterized protein</fullName>
    </submittedName>
</protein>
<feature type="compositionally biased region" description="Basic residues" evidence="1">
    <location>
        <begin position="22"/>
        <end position="32"/>
    </location>
</feature>
<feature type="non-terminal residue" evidence="2">
    <location>
        <position position="1"/>
    </location>
</feature>
<organism evidence="2 3">
    <name type="scientific">Dichanthelium oligosanthes</name>
    <dbReference type="NCBI Taxonomy" id="888268"/>
    <lineage>
        <taxon>Eukaryota</taxon>
        <taxon>Viridiplantae</taxon>
        <taxon>Streptophyta</taxon>
        <taxon>Embryophyta</taxon>
        <taxon>Tracheophyta</taxon>
        <taxon>Spermatophyta</taxon>
        <taxon>Magnoliopsida</taxon>
        <taxon>Liliopsida</taxon>
        <taxon>Poales</taxon>
        <taxon>Poaceae</taxon>
        <taxon>PACMAD clade</taxon>
        <taxon>Panicoideae</taxon>
        <taxon>Panicodae</taxon>
        <taxon>Paniceae</taxon>
        <taxon>Dichantheliinae</taxon>
        <taxon>Dichanthelium</taxon>
    </lineage>
</organism>
<name>A0A1E5VAS6_9POAL</name>